<dbReference type="InterPro" id="IPR003714">
    <property type="entry name" value="PhoH"/>
</dbReference>
<dbReference type="PANTHER" id="PTHR30473">
    <property type="entry name" value="PROTEIN PHOH"/>
    <property type="match status" value="1"/>
</dbReference>
<dbReference type="InterPro" id="IPR027417">
    <property type="entry name" value="P-loop_NTPase"/>
</dbReference>
<evidence type="ECO:0000256" key="1">
    <source>
        <dbReference type="ARBA" id="ARBA00010393"/>
    </source>
</evidence>
<dbReference type="KEGG" id="xfn:XfasM23_1840"/>
<dbReference type="InterPro" id="IPR051451">
    <property type="entry name" value="PhoH2-like"/>
</dbReference>
<sequence length="95" mass="10694">MNFMSGRTFLSRHLILNEAQNLTPKQMKTLITRGGPGTKIVCLGNAEQIDTPYLTETTSGLTYAIDRFKQWPHSAHVTLRRGERSRLADYASEAL</sequence>
<organism evidence="5 6">
    <name type="scientific">Xylella fastidiosa (strain M23)</name>
    <dbReference type="NCBI Taxonomy" id="405441"/>
    <lineage>
        <taxon>Bacteria</taxon>
        <taxon>Pseudomonadati</taxon>
        <taxon>Pseudomonadota</taxon>
        <taxon>Gammaproteobacteria</taxon>
        <taxon>Lysobacterales</taxon>
        <taxon>Lysobacteraceae</taxon>
        <taxon>Xylella</taxon>
    </lineage>
</organism>
<keyword evidence="3" id="KW-0067">ATP-binding</keyword>
<dbReference type="PANTHER" id="PTHR30473:SF2">
    <property type="entry name" value="PIN DOMAIN-CONTAINING PROTEIN"/>
    <property type="match status" value="1"/>
</dbReference>
<dbReference type="SUPFAM" id="SSF52540">
    <property type="entry name" value="P-loop containing nucleoside triphosphate hydrolases"/>
    <property type="match status" value="1"/>
</dbReference>
<keyword evidence="2" id="KW-0547">Nucleotide-binding</keyword>
<dbReference type="Gene3D" id="3.40.50.300">
    <property type="entry name" value="P-loop containing nucleotide triphosphate hydrolases"/>
    <property type="match status" value="1"/>
</dbReference>
<evidence type="ECO:0000313" key="5">
    <source>
        <dbReference type="EMBL" id="ACB93241.1"/>
    </source>
</evidence>
<dbReference type="HOGENOM" id="CLU_051654_5_1_6"/>
<evidence type="ECO:0000256" key="2">
    <source>
        <dbReference type="ARBA" id="ARBA00022741"/>
    </source>
</evidence>
<protein>
    <recommendedName>
        <fullName evidence="4">PhoH-like protein domain-containing protein</fullName>
    </recommendedName>
</protein>
<accession>B2I882</accession>
<dbReference type="Pfam" id="PF02562">
    <property type="entry name" value="PhoH"/>
    <property type="match status" value="1"/>
</dbReference>
<reference evidence="5 6" key="1">
    <citation type="journal article" date="2010" name="J. Bacteriol.">
        <title>Whole genome sequences of two Xylella fastidiosa strains (M12 and M23) causing almond leaf scorch disease in California.</title>
        <authorList>
            <person name="Chen J."/>
            <person name="Xie G."/>
            <person name="Han S."/>
            <person name="Chertkov O."/>
            <person name="Sims D."/>
            <person name="Civerolo E.L."/>
        </authorList>
    </citation>
    <scope>NUCLEOTIDE SEQUENCE [LARGE SCALE GENOMIC DNA]</scope>
    <source>
        <strain evidence="5 6">M23</strain>
    </source>
</reference>
<dbReference type="Proteomes" id="UP000001698">
    <property type="component" value="Chromosome"/>
</dbReference>
<dbReference type="EMBL" id="CP001011">
    <property type="protein sequence ID" value="ACB93241.1"/>
    <property type="molecule type" value="Genomic_DNA"/>
</dbReference>
<dbReference type="GO" id="GO:0005524">
    <property type="term" value="F:ATP binding"/>
    <property type="evidence" value="ECO:0007669"/>
    <property type="project" value="UniProtKB-KW"/>
</dbReference>
<evidence type="ECO:0000313" key="6">
    <source>
        <dbReference type="Proteomes" id="UP000001698"/>
    </source>
</evidence>
<name>B2I882_XYLF2</name>
<gene>
    <name evidence="5" type="ordered locus">XfasM23_1840</name>
</gene>
<evidence type="ECO:0000256" key="3">
    <source>
        <dbReference type="ARBA" id="ARBA00022840"/>
    </source>
</evidence>
<comment type="similarity">
    <text evidence="1">Belongs to the PhoH family.</text>
</comment>
<dbReference type="AlphaFoldDB" id="B2I882"/>
<evidence type="ECO:0000259" key="4">
    <source>
        <dbReference type="Pfam" id="PF02562"/>
    </source>
</evidence>
<proteinExistence type="inferred from homology"/>
<dbReference type="GO" id="GO:0005829">
    <property type="term" value="C:cytosol"/>
    <property type="evidence" value="ECO:0007669"/>
    <property type="project" value="TreeGrafter"/>
</dbReference>
<feature type="domain" description="PhoH-like protein" evidence="4">
    <location>
        <begin position="2"/>
        <end position="83"/>
    </location>
</feature>